<proteinExistence type="predicted"/>
<protein>
    <submittedName>
        <fullName evidence="1">Uncharacterized protein</fullName>
    </submittedName>
</protein>
<dbReference type="Proteomes" id="UP001064489">
    <property type="component" value="Chromosome 4"/>
</dbReference>
<comment type="caution">
    <text evidence="1">The sequence shown here is derived from an EMBL/GenBank/DDBJ whole genome shotgun (WGS) entry which is preliminary data.</text>
</comment>
<dbReference type="AlphaFoldDB" id="A0AAD5IZK4"/>
<name>A0AAD5IZK4_ACENE</name>
<dbReference type="EMBL" id="JAJSOW010000101">
    <property type="protein sequence ID" value="KAI9181650.1"/>
    <property type="molecule type" value="Genomic_DNA"/>
</dbReference>
<sequence length="67" mass="7670">MLNKQESDIEEMEKLFGVDLKKEGKNNKENELRKKEDGDNINAQCNVKENTGIKSSPVSFNIQSVER</sequence>
<reference evidence="1" key="2">
    <citation type="submission" date="2023-02" db="EMBL/GenBank/DDBJ databases">
        <authorList>
            <person name="Swenson N.G."/>
            <person name="Wegrzyn J.L."/>
            <person name="Mcevoy S.L."/>
        </authorList>
    </citation>
    <scope>NUCLEOTIDE SEQUENCE</scope>
    <source>
        <strain evidence="1">91603</strain>
        <tissue evidence="1">Leaf</tissue>
    </source>
</reference>
<gene>
    <name evidence="1" type="ORF">LWI28_017155</name>
</gene>
<evidence type="ECO:0000313" key="1">
    <source>
        <dbReference type="EMBL" id="KAI9181650.1"/>
    </source>
</evidence>
<keyword evidence="2" id="KW-1185">Reference proteome</keyword>
<accession>A0AAD5IZK4</accession>
<reference evidence="1" key="1">
    <citation type="journal article" date="2022" name="Plant J.">
        <title>Strategies of tolerance reflected in two North American maple genomes.</title>
        <authorList>
            <person name="McEvoy S.L."/>
            <person name="Sezen U.U."/>
            <person name="Trouern-Trend A."/>
            <person name="McMahon S.M."/>
            <person name="Schaberg P.G."/>
            <person name="Yang J."/>
            <person name="Wegrzyn J.L."/>
            <person name="Swenson N.G."/>
        </authorList>
    </citation>
    <scope>NUCLEOTIDE SEQUENCE</scope>
    <source>
        <strain evidence="1">91603</strain>
    </source>
</reference>
<evidence type="ECO:0000313" key="2">
    <source>
        <dbReference type="Proteomes" id="UP001064489"/>
    </source>
</evidence>
<organism evidence="1 2">
    <name type="scientific">Acer negundo</name>
    <name type="common">Box elder</name>
    <dbReference type="NCBI Taxonomy" id="4023"/>
    <lineage>
        <taxon>Eukaryota</taxon>
        <taxon>Viridiplantae</taxon>
        <taxon>Streptophyta</taxon>
        <taxon>Embryophyta</taxon>
        <taxon>Tracheophyta</taxon>
        <taxon>Spermatophyta</taxon>
        <taxon>Magnoliopsida</taxon>
        <taxon>eudicotyledons</taxon>
        <taxon>Gunneridae</taxon>
        <taxon>Pentapetalae</taxon>
        <taxon>rosids</taxon>
        <taxon>malvids</taxon>
        <taxon>Sapindales</taxon>
        <taxon>Sapindaceae</taxon>
        <taxon>Hippocastanoideae</taxon>
        <taxon>Acereae</taxon>
        <taxon>Acer</taxon>
    </lineage>
</organism>